<feature type="chain" id="PRO_5046299399" description="Ig-like domain-containing protein" evidence="1">
    <location>
        <begin position="46"/>
        <end position="196"/>
    </location>
</feature>
<feature type="signal peptide" evidence="1">
    <location>
        <begin position="1"/>
        <end position="45"/>
    </location>
</feature>
<protein>
    <recommendedName>
        <fullName evidence="4">Ig-like domain-containing protein</fullName>
    </recommendedName>
</protein>
<keyword evidence="1" id="KW-0732">Signal</keyword>
<proteinExistence type="predicted"/>
<sequence>MHRAAAAPDCGTEERQYSMRVRNLRRVSAVFAGTLGLAVSSLAIAATPASAQTVITCNGTGTVTWSPDLTSTVRSIDWSGQITYTGCHGIGLDGDHTYPVSMTSSGTETLSCNDLDGTGFSGSGTVTWSDGTTSHVTDTEISSDEINGEGSGEFNHTIEDGSHYVGADIVHVERDTSGGCPQSSQTFSLTLTLVAA</sequence>
<evidence type="ECO:0000256" key="1">
    <source>
        <dbReference type="SAM" id="SignalP"/>
    </source>
</evidence>
<keyword evidence="3" id="KW-1185">Reference proteome</keyword>
<dbReference type="Proteomes" id="UP001500751">
    <property type="component" value="Unassembled WGS sequence"/>
</dbReference>
<evidence type="ECO:0008006" key="4">
    <source>
        <dbReference type="Google" id="ProtNLM"/>
    </source>
</evidence>
<reference evidence="3" key="1">
    <citation type="journal article" date="2019" name="Int. J. Syst. Evol. Microbiol.">
        <title>The Global Catalogue of Microorganisms (GCM) 10K type strain sequencing project: providing services to taxonomists for standard genome sequencing and annotation.</title>
        <authorList>
            <consortium name="The Broad Institute Genomics Platform"/>
            <consortium name="The Broad Institute Genome Sequencing Center for Infectious Disease"/>
            <person name="Wu L."/>
            <person name="Ma J."/>
        </authorList>
    </citation>
    <scope>NUCLEOTIDE SEQUENCE [LARGE SCALE GENOMIC DNA]</scope>
    <source>
        <strain evidence="3">JCM 16014</strain>
    </source>
</reference>
<evidence type="ECO:0000313" key="3">
    <source>
        <dbReference type="Proteomes" id="UP001500751"/>
    </source>
</evidence>
<organism evidence="2 3">
    <name type="scientific">Catenulispora yoronensis</name>
    <dbReference type="NCBI Taxonomy" id="450799"/>
    <lineage>
        <taxon>Bacteria</taxon>
        <taxon>Bacillati</taxon>
        <taxon>Actinomycetota</taxon>
        <taxon>Actinomycetes</taxon>
        <taxon>Catenulisporales</taxon>
        <taxon>Catenulisporaceae</taxon>
        <taxon>Catenulispora</taxon>
    </lineage>
</organism>
<gene>
    <name evidence="2" type="ORF">GCM10009839_25170</name>
</gene>
<evidence type="ECO:0000313" key="2">
    <source>
        <dbReference type="EMBL" id="GAA2025860.1"/>
    </source>
</evidence>
<comment type="caution">
    <text evidence="2">The sequence shown here is derived from an EMBL/GenBank/DDBJ whole genome shotgun (WGS) entry which is preliminary data.</text>
</comment>
<dbReference type="EMBL" id="BAAAQN010000011">
    <property type="protein sequence ID" value="GAA2025860.1"/>
    <property type="molecule type" value="Genomic_DNA"/>
</dbReference>
<name>A0ABP5FIJ7_9ACTN</name>
<accession>A0ABP5FIJ7</accession>